<keyword evidence="11" id="KW-0963">Cytoplasm</keyword>
<dbReference type="Pfam" id="PF05697">
    <property type="entry name" value="Trigger_N"/>
    <property type="match status" value="1"/>
</dbReference>
<dbReference type="PROSITE" id="PS50059">
    <property type="entry name" value="FKBP_PPIASE"/>
    <property type="match status" value="1"/>
</dbReference>
<dbReference type="Pfam" id="PF05698">
    <property type="entry name" value="Trigger_C"/>
    <property type="match status" value="1"/>
</dbReference>
<dbReference type="FunFam" id="3.10.50.40:FF:000001">
    <property type="entry name" value="Trigger factor"/>
    <property type="match status" value="1"/>
</dbReference>
<accession>A0A1G2B664</accession>
<comment type="caution">
    <text evidence="15">The sequence shown here is derived from an EMBL/GenBank/DDBJ whole genome shotgun (WGS) entry which is preliminary data.</text>
</comment>
<proteinExistence type="inferred from homology"/>
<keyword evidence="7 11" id="KW-0143">Chaperone</keyword>
<name>A0A1G2B664_9BACT</name>
<evidence type="ECO:0000256" key="7">
    <source>
        <dbReference type="ARBA" id="ARBA00023186"/>
    </source>
</evidence>
<comment type="similarity">
    <text evidence="2 11 13">Belongs to the FKBP-type PPIase family. Tig subfamily.</text>
</comment>
<evidence type="ECO:0000256" key="3">
    <source>
        <dbReference type="ARBA" id="ARBA00013194"/>
    </source>
</evidence>
<protein>
    <recommendedName>
        <fullName evidence="4 11">Trigger factor</fullName>
        <shortName evidence="11">TF</shortName>
        <ecNumber evidence="3 11">5.2.1.8</ecNumber>
    </recommendedName>
    <alternativeName>
        <fullName evidence="10 11">PPIase</fullName>
    </alternativeName>
</protein>
<dbReference type="Gene3D" id="1.10.3120.10">
    <property type="entry name" value="Trigger factor, C-terminal domain"/>
    <property type="match status" value="1"/>
</dbReference>
<organism evidence="15 16">
    <name type="scientific">Candidatus Kerfeldbacteria bacterium RIFCSPLOWO2_01_FULL_48_11</name>
    <dbReference type="NCBI Taxonomy" id="1798543"/>
    <lineage>
        <taxon>Bacteria</taxon>
        <taxon>Candidatus Kerfeldiibacteriota</taxon>
    </lineage>
</organism>
<comment type="catalytic activity">
    <reaction evidence="1 11 12">
        <text>[protein]-peptidylproline (omega=180) = [protein]-peptidylproline (omega=0)</text>
        <dbReference type="Rhea" id="RHEA:16237"/>
        <dbReference type="Rhea" id="RHEA-COMP:10747"/>
        <dbReference type="Rhea" id="RHEA-COMP:10748"/>
        <dbReference type="ChEBI" id="CHEBI:83833"/>
        <dbReference type="ChEBI" id="CHEBI:83834"/>
        <dbReference type="EC" id="5.2.1.8"/>
    </reaction>
</comment>
<keyword evidence="5 11" id="KW-0132">Cell division</keyword>
<comment type="domain">
    <text evidence="11">Consists of 3 domains; the N-terminus binds the ribosome, the middle domain has PPIase activity, while the C-terminus has intrinsic chaperone activity on its own.</text>
</comment>
<evidence type="ECO:0000313" key="15">
    <source>
        <dbReference type="EMBL" id="OGY84661.1"/>
    </source>
</evidence>
<dbReference type="GO" id="GO:0051083">
    <property type="term" value="P:'de novo' cotranslational protein folding"/>
    <property type="evidence" value="ECO:0007669"/>
    <property type="project" value="TreeGrafter"/>
</dbReference>
<dbReference type="InterPro" id="IPR005215">
    <property type="entry name" value="Trig_fac"/>
</dbReference>
<feature type="domain" description="PPIase FKBP-type" evidence="14">
    <location>
        <begin position="162"/>
        <end position="250"/>
    </location>
</feature>
<evidence type="ECO:0000259" key="14">
    <source>
        <dbReference type="PROSITE" id="PS50059"/>
    </source>
</evidence>
<gene>
    <name evidence="11" type="primary">tig</name>
    <name evidence="15" type="ORF">A2898_00960</name>
</gene>
<dbReference type="InterPro" id="IPR008881">
    <property type="entry name" value="Trigger_fac_ribosome-bd_bac"/>
</dbReference>
<dbReference type="EMBL" id="MHKE01000005">
    <property type="protein sequence ID" value="OGY84661.1"/>
    <property type="molecule type" value="Genomic_DNA"/>
</dbReference>
<dbReference type="STRING" id="1798543.A2898_00960"/>
<dbReference type="InterPro" id="IPR027304">
    <property type="entry name" value="Trigger_fact/SurA_dom_sf"/>
</dbReference>
<keyword evidence="9 11" id="KW-0131">Cell cycle</keyword>
<evidence type="ECO:0000256" key="6">
    <source>
        <dbReference type="ARBA" id="ARBA00023110"/>
    </source>
</evidence>
<dbReference type="Gene3D" id="3.10.50.40">
    <property type="match status" value="1"/>
</dbReference>
<evidence type="ECO:0000256" key="10">
    <source>
        <dbReference type="ARBA" id="ARBA00029986"/>
    </source>
</evidence>
<comment type="subcellular location">
    <subcellularLocation>
        <location evidence="11">Cytoplasm</location>
    </subcellularLocation>
    <text evidence="11">About half TF is bound to the ribosome near the polypeptide exit tunnel while the other half is free in the cytoplasm.</text>
</comment>
<dbReference type="PIRSF" id="PIRSF003095">
    <property type="entry name" value="Trigger_factor"/>
    <property type="match status" value="1"/>
</dbReference>
<evidence type="ECO:0000256" key="5">
    <source>
        <dbReference type="ARBA" id="ARBA00022618"/>
    </source>
</evidence>
<dbReference type="SUPFAM" id="SSF54534">
    <property type="entry name" value="FKBP-like"/>
    <property type="match status" value="1"/>
</dbReference>
<evidence type="ECO:0000256" key="13">
    <source>
        <dbReference type="RuleBase" id="RU003914"/>
    </source>
</evidence>
<evidence type="ECO:0000313" key="16">
    <source>
        <dbReference type="Proteomes" id="UP000179164"/>
    </source>
</evidence>
<dbReference type="PANTHER" id="PTHR30560:SF3">
    <property type="entry name" value="TRIGGER FACTOR-LIKE PROTEIN TIG, CHLOROPLASTIC"/>
    <property type="match status" value="1"/>
</dbReference>
<dbReference type="InterPro" id="IPR008880">
    <property type="entry name" value="Trigger_fac_C"/>
</dbReference>
<dbReference type="GO" id="GO:0015031">
    <property type="term" value="P:protein transport"/>
    <property type="evidence" value="ECO:0007669"/>
    <property type="project" value="UniProtKB-UniRule"/>
</dbReference>
<dbReference type="GO" id="GO:0005737">
    <property type="term" value="C:cytoplasm"/>
    <property type="evidence" value="ECO:0007669"/>
    <property type="project" value="UniProtKB-SubCell"/>
</dbReference>
<dbReference type="HAMAP" id="MF_00303">
    <property type="entry name" value="Trigger_factor_Tig"/>
    <property type="match status" value="1"/>
</dbReference>
<evidence type="ECO:0000256" key="11">
    <source>
        <dbReference type="HAMAP-Rule" id="MF_00303"/>
    </source>
</evidence>
<evidence type="ECO:0000256" key="4">
    <source>
        <dbReference type="ARBA" id="ARBA00016902"/>
    </source>
</evidence>
<dbReference type="GO" id="GO:0044183">
    <property type="term" value="F:protein folding chaperone"/>
    <property type="evidence" value="ECO:0007669"/>
    <property type="project" value="TreeGrafter"/>
</dbReference>
<dbReference type="GO" id="GO:0003755">
    <property type="term" value="F:peptidyl-prolyl cis-trans isomerase activity"/>
    <property type="evidence" value="ECO:0007669"/>
    <property type="project" value="UniProtKB-UniRule"/>
</dbReference>
<dbReference type="InterPro" id="IPR037041">
    <property type="entry name" value="Trigger_fac_C_sf"/>
</dbReference>
<evidence type="ECO:0000256" key="9">
    <source>
        <dbReference type="ARBA" id="ARBA00023306"/>
    </source>
</evidence>
<dbReference type="InterPro" id="IPR001179">
    <property type="entry name" value="PPIase_FKBP_dom"/>
</dbReference>
<comment type="function">
    <text evidence="11">Involved in protein export. Acts as a chaperone by maintaining the newly synthesized protein in an open conformation. Functions as a peptidyl-prolyl cis-trans isomerase.</text>
</comment>
<reference evidence="15 16" key="1">
    <citation type="journal article" date="2016" name="Nat. Commun.">
        <title>Thousands of microbial genomes shed light on interconnected biogeochemical processes in an aquifer system.</title>
        <authorList>
            <person name="Anantharaman K."/>
            <person name="Brown C.T."/>
            <person name="Hug L.A."/>
            <person name="Sharon I."/>
            <person name="Castelle C.J."/>
            <person name="Probst A.J."/>
            <person name="Thomas B.C."/>
            <person name="Singh A."/>
            <person name="Wilkins M.J."/>
            <person name="Karaoz U."/>
            <person name="Brodie E.L."/>
            <person name="Williams K.H."/>
            <person name="Hubbard S.S."/>
            <person name="Banfield J.F."/>
        </authorList>
    </citation>
    <scope>NUCLEOTIDE SEQUENCE [LARGE SCALE GENOMIC DNA]</scope>
</reference>
<dbReference type="SUPFAM" id="SSF109998">
    <property type="entry name" value="Triger factor/SurA peptide-binding domain-like"/>
    <property type="match status" value="1"/>
</dbReference>
<dbReference type="SUPFAM" id="SSF102735">
    <property type="entry name" value="Trigger factor ribosome-binding domain"/>
    <property type="match status" value="1"/>
</dbReference>
<evidence type="ECO:0000256" key="8">
    <source>
        <dbReference type="ARBA" id="ARBA00023235"/>
    </source>
</evidence>
<evidence type="ECO:0000256" key="12">
    <source>
        <dbReference type="PROSITE-ProRule" id="PRU00277"/>
    </source>
</evidence>
<keyword evidence="8 11" id="KW-0413">Isomerase</keyword>
<dbReference type="Gene3D" id="3.30.70.1050">
    <property type="entry name" value="Trigger factor ribosome-binding domain"/>
    <property type="match status" value="1"/>
</dbReference>
<dbReference type="AlphaFoldDB" id="A0A1G2B664"/>
<dbReference type="InterPro" id="IPR036611">
    <property type="entry name" value="Trigger_fac_ribosome-bd_sf"/>
</dbReference>
<dbReference type="Proteomes" id="UP000179164">
    <property type="component" value="Unassembled WGS sequence"/>
</dbReference>
<dbReference type="Pfam" id="PF00254">
    <property type="entry name" value="FKBP_C"/>
    <property type="match status" value="1"/>
</dbReference>
<dbReference type="EC" id="5.2.1.8" evidence="3 11"/>
<keyword evidence="6 11" id="KW-0697">Rotamase</keyword>
<dbReference type="GO" id="GO:0043022">
    <property type="term" value="F:ribosome binding"/>
    <property type="evidence" value="ECO:0007669"/>
    <property type="project" value="TreeGrafter"/>
</dbReference>
<dbReference type="GO" id="GO:0043335">
    <property type="term" value="P:protein unfolding"/>
    <property type="evidence" value="ECO:0007669"/>
    <property type="project" value="TreeGrafter"/>
</dbReference>
<dbReference type="GO" id="GO:0051301">
    <property type="term" value="P:cell division"/>
    <property type="evidence" value="ECO:0007669"/>
    <property type="project" value="UniProtKB-KW"/>
</dbReference>
<dbReference type="InterPro" id="IPR046357">
    <property type="entry name" value="PPIase_dom_sf"/>
</dbReference>
<evidence type="ECO:0000256" key="1">
    <source>
        <dbReference type="ARBA" id="ARBA00000971"/>
    </source>
</evidence>
<evidence type="ECO:0000256" key="2">
    <source>
        <dbReference type="ARBA" id="ARBA00005464"/>
    </source>
</evidence>
<dbReference type="NCBIfam" id="TIGR00115">
    <property type="entry name" value="tig"/>
    <property type="match status" value="1"/>
</dbReference>
<sequence>MDVHIVRLPKSQVTLTIEVTPEELRPALQQAVQEISREVEIAGFRPGKAPYDIVVKRVGEMRVYQHAAEFAVADSFPGAVKQEKLTTVGQPEISVQKLAPGNPFVYTATVSVIPEIKLGNYKKIKVEKKTPQVDKKDVEETLHNIQKMHGTEARVQRAATRGDKVEVNLQIFRDSVPIDGGQAKNHPVIIGESNFIPGFEDHLINMKENEKKEFTLTFPKNYHQKDLASKDALFKVAVTAVYNITLPPIDDEFAKTVANLPTLDELKKRVEQNIKEEKKHREQQRYERALLEEVIGKSEFGELPVFLVNNELDRMSHELRHDVERRGMKYDNYLSSIKKTEESLRQEFLPEAEKRIKSALILREIGQKEGIEVTNEEIDRIITEEEKHLADQPEALKNLKTAGYRDYLRTITHNQKVITAIDTLTNNT</sequence>
<dbReference type="PANTHER" id="PTHR30560">
    <property type="entry name" value="TRIGGER FACTOR CHAPERONE AND PEPTIDYL-PROLYL CIS/TRANS ISOMERASE"/>
    <property type="match status" value="1"/>
</dbReference>